<dbReference type="EMBL" id="KQ087237">
    <property type="protein sequence ID" value="KLT40323.1"/>
    <property type="molecule type" value="Genomic_DNA"/>
</dbReference>
<dbReference type="GeneID" id="28980239"/>
<organism evidence="1 2">
    <name type="scientific">Cutaneotrichosporon oleaginosum</name>
    <dbReference type="NCBI Taxonomy" id="879819"/>
    <lineage>
        <taxon>Eukaryota</taxon>
        <taxon>Fungi</taxon>
        <taxon>Dikarya</taxon>
        <taxon>Basidiomycota</taxon>
        <taxon>Agaricomycotina</taxon>
        <taxon>Tremellomycetes</taxon>
        <taxon>Trichosporonales</taxon>
        <taxon>Trichosporonaceae</taxon>
        <taxon>Cutaneotrichosporon</taxon>
    </lineage>
</organism>
<sequence length="145" mass="15890">MMKSSSCESRVPMAGGKGGCKDLLALSIKRLSHARASQSRARGWAWSAYRRRARGGGIRERWKGTKSQVRSRMRHGSVAWAAAAAAGARCRSSTSLPPRGESWEVEAEDYRAVDGLGCRWVMWGVAKGISNGGRALRVEEEDEPR</sequence>
<dbReference type="RefSeq" id="XP_018276814.1">
    <property type="nucleotide sequence ID" value="XM_018419636.1"/>
</dbReference>
<gene>
    <name evidence="1" type="ORF">CC85DRAFT_159003</name>
</gene>
<protein>
    <submittedName>
        <fullName evidence="1">Uncharacterized protein</fullName>
    </submittedName>
</protein>
<name>A0A0J0XGY7_9TREE</name>
<proteinExistence type="predicted"/>
<keyword evidence="2" id="KW-1185">Reference proteome</keyword>
<dbReference type="AlphaFoldDB" id="A0A0J0XGY7"/>
<accession>A0A0J0XGY7</accession>
<reference evidence="1 2" key="1">
    <citation type="submission" date="2015-03" db="EMBL/GenBank/DDBJ databases">
        <title>Genomics and transcriptomics of the oil-accumulating basidiomycete yeast T. oleaginosus allow insights into substrate utilization and the diverse evolutionary trajectories of mating systems in fungi.</title>
        <authorList>
            <consortium name="DOE Joint Genome Institute"/>
            <person name="Kourist R."/>
            <person name="Kracht O."/>
            <person name="Bracharz F."/>
            <person name="Lipzen A."/>
            <person name="Nolan M."/>
            <person name="Ohm R."/>
            <person name="Grigoriev I."/>
            <person name="Sun S."/>
            <person name="Heitman J."/>
            <person name="Bruck T."/>
            <person name="Nowrousian M."/>
        </authorList>
    </citation>
    <scope>NUCLEOTIDE SEQUENCE [LARGE SCALE GENOMIC DNA]</scope>
    <source>
        <strain evidence="1 2">IBC0246</strain>
    </source>
</reference>
<evidence type="ECO:0000313" key="2">
    <source>
        <dbReference type="Proteomes" id="UP000053611"/>
    </source>
</evidence>
<evidence type="ECO:0000313" key="1">
    <source>
        <dbReference type="EMBL" id="KLT40323.1"/>
    </source>
</evidence>
<dbReference type="Proteomes" id="UP000053611">
    <property type="component" value="Unassembled WGS sequence"/>
</dbReference>